<dbReference type="Proteomes" id="UP000282674">
    <property type="component" value="Unassembled WGS sequence"/>
</dbReference>
<dbReference type="PANTHER" id="PTHR33393:SF13">
    <property type="entry name" value="PGA BIOSYNTHESIS PROTEIN CAPA"/>
    <property type="match status" value="1"/>
</dbReference>
<evidence type="ECO:0000256" key="2">
    <source>
        <dbReference type="SAM" id="MobiDB-lite"/>
    </source>
</evidence>
<dbReference type="Gene3D" id="3.60.21.10">
    <property type="match status" value="1"/>
</dbReference>
<dbReference type="InterPro" id="IPR019079">
    <property type="entry name" value="Capsule_synth_CapA"/>
</dbReference>
<comment type="caution">
    <text evidence="5">The sequence shown here is derived from an EMBL/GenBank/DDBJ whole genome shotgun (WGS) entry which is preliminary data.</text>
</comment>
<feature type="region of interest" description="Disordered" evidence="2">
    <location>
        <begin position="82"/>
        <end position="121"/>
    </location>
</feature>
<dbReference type="AlphaFoldDB" id="A0A3M2MDZ4"/>
<dbReference type="OrthoDB" id="9810718at2"/>
<feature type="transmembrane region" description="Helical" evidence="3">
    <location>
        <begin position="63"/>
        <end position="81"/>
    </location>
</feature>
<evidence type="ECO:0000313" key="6">
    <source>
        <dbReference type="Proteomes" id="UP000282674"/>
    </source>
</evidence>
<comment type="similarity">
    <text evidence="1">Belongs to the CapA family.</text>
</comment>
<gene>
    <name evidence="5" type="ORF">EBO15_00080</name>
</gene>
<evidence type="ECO:0000256" key="1">
    <source>
        <dbReference type="ARBA" id="ARBA00005662"/>
    </source>
</evidence>
<dbReference type="SUPFAM" id="SSF56300">
    <property type="entry name" value="Metallo-dependent phosphatases"/>
    <property type="match status" value="1"/>
</dbReference>
<keyword evidence="3" id="KW-1133">Transmembrane helix</keyword>
<protein>
    <submittedName>
        <fullName evidence="5">CapA family protein</fullName>
    </submittedName>
</protein>
<feature type="compositionally biased region" description="Basic and acidic residues" evidence="2">
    <location>
        <begin position="85"/>
        <end position="97"/>
    </location>
</feature>
<evidence type="ECO:0000259" key="4">
    <source>
        <dbReference type="SMART" id="SM00854"/>
    </source>
</evidence>
<keyword evidence="6" id="KW-1185">Reference proteome</keyword>
<sequence length="426" mass="44746">MWNQVKEGSGRPGSVWRNSLFCPCFLGILGSADQGGTDPVRDGHPAFSPSGNHRTRPWRRRRTRAFALVAAGAAVALSAAACGGDGKKGDASGDPKRKAPGASKGGDGNGRRPITIAFGGDTHFQGKRLRGRLASPGTALGPIASTLRAADFTMLNLETAITTGGTKAPNKEYTFRSPPSAFTALKAAGVDVVSMANNHGMDYMETGLRDSLSAIRKSGFPVVGIGKDEDEAFRPRRFTVKGNRIAVVGATQVLDDHLAKAWTATPGKGGLASAKDVPRLVQAVREARKGSDYVIVHLHWGQEMRECPLPRQKDLAKTLVDAGADVVVGGHAHVPLGGGFMKGRYVHYGMGNFVFNGVSGQPDTTGRTRLSGVLLLRLDGGKVTNATWKPAHLSGGLPTLMTGAAGAAELKRWNALRGCTGLTARP</sequence>
<dbReference type="SMART" id="SM00854">
    <property type="entry name" value="PGA_cap"/>
    <property type="match status" value="1"/>
</dbReference>
<proteinExistence type="inferred from homology"/>
<evidence type="ECO:0000313" key="5">
    <source>
        <dbReference type="EMBL" id="RMI47751.1"/>
    </source>
</evidence>
<dbReference type="CDD" id="cd07381">
    <property type="entry name" value="MPP_CapA"/>
    <property type="match status" value="1"/>
</dbReference>
<organism evidence="5 6">
    <name type="scientific">Actinomadura harenae</name>
    <dbReference type="NCBI Taxonomy" id="2483351"/>
    <lineage>
        <taxon>Bacteria</taxon>
        <taxon>Bacillati</taxon>
        <taxon>Actinomycetota</taxon>
        <taxon>Actinomycetes</taxon>
        <taxon>Streptosporangiales</taxon>
        <taxon>Thermomonosporaceae</taxon>
        <taxon>Actinomadura</taxon>
    </lineage>
</organism>
<feature type="region of interest" description="Disordered" evidence="2">
    <location>
        <begin position="36"/>
        <end position="59"/>
    </location>
</feature>
<dbReference type="InterPro" id="IPR052169">
    <property type="entry name" value="CW_Biosynth-Accessory"/>
</dbReference>
<keyword evidence="3" id="KW-0472">Membrane</keyword>
<keyword evidence="3" id="KW-0812">Transmembrane</keyword>
<accession>A0A3M2MDZ4</accession>
<feature type="domain" description="Capsule synthesis protein CapA" evidence="4">
    <location>
        <begin position="115"/>
        <end position="357"/>
    </location>
</feature>
<dbReference type="Pfam" id="PF09587">
    <property type="entry name" value="PGA_cap"/>
    <property type="match status" value="1"/>
</dbReference>
<evidence type="ECO:0000256" key="3">
    <source>
        <dbReference type="SAM" id="Phobius"/>
    </source>
</evidence>
<name>A0A3M2MDZ4_9ACTN</name>
<dbReference type="PANTHER" id="PTHR33393">
    <property type="entry name" value="POLYGLUTAMINE SYNTHESIS ACCESSORY PROTEIN RV0574C-RELATED"/>
    <property type="match status" value="1"/>
</dbReference>
<dbReference type="InterPro" id="IPR029052">
    <property type="entry name" value="Metallo-depent_PP-like"/>
</dbReference>
<dbReference type="EMBL" id="RFFG01000001">
    <property type="protein sequence ID" value="RMI47751.1"/>
    <property type="molecule type" value="Genomic_DNA"/>
</dbReference>
<reference evidence="5 6" key="1">
    <citation type="submission" date="2018-10" db="EMBL/GenBank/DDBJ databases">
        <title>Isolation from soil.</title>
        <authorList>
            <person name="Hu J."/>
        </authorList>
    </citation>
    <scope>NUCLEOTIDE SEQUENCE [LARGE SCALE GENOMIC DNA]</scope>
    <source>
        <strain evidence="5 6">NEAU-Ht49</strain>
    </source>
</reference>